<feature type="transmembrane region" description="Helical" evidence="1">
    <location>
        <begin position="332"/>
        <end position="355"/>
    </location>
</feature>
<dbReference type="Proteomes" id="UP001157126">
    <property type="component" value="Unassembled WGS sequence"/>
</dbReference>
<dbReference type="Pfam" id="PF05940">
    <property type="entry name" value="NnrS"/>
    <property type="match status" value="1"/>
</dbReference>
<gene>
    <name evidence="2" type="ORF">GCM10025883_17110</name>
</gene>
<feature type="transmembrane region" description="Helical" evidence="1">
    <location>
        <begin position="218"/>
        <end position="250"/>
    </location>
</feature>
<keyword evidence="3" id="KW-1185">Reference proteome</keyword>
<evidence type="ECO:0000313" key="2">
    <source>
        <dbReference type="EMBL" id="GMA39666.1"/>
    </source>
</evidence>
<feature type="transmembrane region" description="Helical" evidence="1">
    <location>
        <begin position="54"/>
        <end position="75"/>
    </location>
</feature>
<feature type="transmembrane region" description="Helical" evidence="1">
    <location>
        <begin position="303"/>
        <end position="320"/>
    </location>
</feature>
<accession>A0ABQ6IQD3</accession>
<feature type="transmembrane region" description="Helical" evidence="1">
    <location>
        <begin position="109"/>
        <end position="128"/>
    </location>
</feature>
<reference evidence="3" key="1">
    <citation type="journal article" date="2019" name="Int. J. Syst. Evol. Microbiol.">
        <title>The Global Catalogue of Microorganisms (GCM) 10K type strain sequencing project: providing services to taxonomists for standard genome sequencing and annotation.</title>
        <authorList>
            <consortium name="The Broad Institute Genomics Platform"/>
            <consortium name="The Broad Institute Genome Sequencing Center for Infectious Disease"/>
            <person name="Wu L."/>
            <person name="Ma J."/>
        </authorList>
    </citation>
    <scope>NUCLEOTIDE SEQUENCE [LARGE SCALE GENOMIC DNA]</scope>
    <source>
        <strain evidence="3">NBRC 113072</strain>
    </source>
</reference>
<evidence type="ECO:0000313" key="3">
    <source>
        <dbReference type="Proteomes" id="UP001157126"/>
    </source>
</evidence>
<dbReference type="InterPro" id="IPR010266">
    <property type="entry name" value="NnrS"/>
</dbReference>
<feature type="transmembrane region" description="Helical" evidence="1">
    <location>
        <begin position="178"/>
        <end position="198"/>
    </location>
</feature>
<keyword evidence="1" id="KW-0472">Membrane</keyword>
<feature type="transmembrane region" description="Helical" evidence="1">
    <location>
        <begin position="262"/>
        <end position="283"/>
    </location>
</feature>
<evidence type="ECO:0000256" key="1">
    <source>
        <dbReference type="SAM" id="Phobius"/>
    </source>
</evidence>
<keyword evidence="1" id="KW-1133">Transmembrane helix</keyword>
<dbReference type="EMBL" id="BSUO01000001">
    <property type="protein sequence ID" value="GMA39666.1"/>
    <property type="molecule type" value="Genomic_DNA"/>
</dbReference>
<keyword evidence="1" id="KW-0812">Transmembrane</keyword>
<comment type="caution">
    <text evidence="2">The sequence shown here is derived from an EMBL/GenBank/DDBJ whole genome shotgun (WGS) entry which is preliminary data.</text>
</comment>
<feature type="transmembrane region" description="Helical" evidence="1">
    <location>
        <begin position="140"/>
        <end position="166"/>
    </location>
</feature>
<dbReference type="RefSeq" id="WP_284303529.1">
    <property type="nucleotide sequence ID" value="NZ_BSUO01000001.1"/>
</dbReference>
<sequence>MGDPPAPTTWPGHGPWLASSRVLFALLALYAALVVPWWWWIAPARPPGWHAHEMFFAIGGGALAGYVPTACTSWTGRAPVAGRPVMVLAALYVLARGVMLLPPNALPRWAFAFATGAFLWWVVVIVTRELVRSGRPPARIGLYPCAVVAFCGVAGTASAWFGSALMTRPVGFAPGETLILLFSLLLAGVGGRMVPAFLSTADERVGNPPTPPSRYGRLPFLLTLGAAILAGGVRPVSAVLGLVAGLLIAWHMRTWPWRAARHDGLAAMTLVAYTCLPVGLVLWNLTRLTLAWLPPTVLTSTSVSHVLTIGALCGLVVAVMTRAPARRGVGRLHVRIPALVGFVLILLTALLRVAGLDELSVIPWTAGWVLVLVAHTHHFRDPLPRPVFSARRLPRG</sequence>
<organism evidence="2 3">
    <name type="scientific">Mobilicoccus caccae</name>
    <dbReference type="NCBI Taxonomy" id="1859295"/>
    <lineage>
        <taxon>Bacteria</taxon>
        <taxon>Bacillati</taxon>
        <taxon>Actinomycetota</taxon>
        <taxon>Actinomycetes</taxon>
        <taxon>Micrococcales</taxon>
        <taxon>Dermatophilaceae</taxon>
        <taxon>Mobilicoccus</taxon>
    </lineage>
</organism>
<protein>
    <recommendedName>
        <fullName evidence="4">NnrS family protein</fullName>
    </recommendedName>
</protein>
<proteinExistence type="predicted"/>
<feature type="transmembrane region" description="Helical" evidence="1">
    <location>
        <begin position="20"/>
        <end position="42"/>
    </location>
</feature>
<name>A0ABQ6IQD3_9MICO</name>
<evidence type="ECO:0008006" key="4">
    <source>
        <dbReference type="Google" id="ProtNLM"/>
    </source>
</evidence>